<protein>
    <submittedName>
        <fullName evidence="2">Sugar transferase</fullName>
    </submittedName>
</protein>
<evidence type="ECO:0000256" key="1">
    <source>
        <dbReference type="SAM" id="MobiDB-lite"/>
    </source>
</evidence>
<keyword evidence="3" id="KW-1185">Reference proteome</keyword>
<evidence type="ECO:0000313" key="2">
    <source>
        <dbReference type="EMBL" id="EGF91062.1"/>
    </source>
</evidence>
<gene>
    <name evidence="2" type="ORF">ABI_24750</name>
</gene>
<name>F4QP04_9CAUL</name>
<dbReference type="HOGENOM" id="CLU_2749036_0_0_5"/>
<dbReference type="EMBL" id="GL883078">
    <property type="protein sequence ID" value="EGF91062.1"/>
    <property type="molecule type" value="Genomic_DNA"/>
</dbReference>
<dbReference type="AlphaFoldDB" id="F4QP04"/>
<organism evidence="2 3">
    <name type="scientific">Asticcacaulis biprosthecium C19</name>
    <dbReference type="NCBI Taxonomy" id="715226"/>
    <lineage>
        <taxon>Bacteria</taxon>
        <taxon>Pseudomonadati</taxon>
        <taxon>Pseudomonadota</taxon>
        <taxon>Alphaproteobacteria</taxon>
        <taxon>Caulobacterales</taxon>
        <taxon>Caulobacteraceae</taxon>
        <taxon>Asticcacaulis</taxon>
    </lineage>
</organism>
<keyword evidence="2" id="KW-0808">Transferase</keyword>
<dbReference type="GO" id="GO:0016740">
    <property type="term" value="F:transferase activity"/>
    <property type="evidence" value="ECO:0007669"/>
    <property type="project" value="UniProtKB-KW"/>
</dbReference>
<evidence type="ECO:0000313" key="3">
    <source>
        <dbReference type="Proteomes" id="UP000006512"/>
    </source>
</evidence>
<reference evidence="3" key="1">
    <citation type="submission" date="2011-03" db="EMBL/GenBank/DDBJ databases">
        <title>Draft genome sequence of Brevundimonas diminuta.</title>
        <authorList>
            <person name="Brown P.J.B."/>
            <person name="Buechlein A."/>
            <person name="Hemmerich C."/>
            <person name="Brun Y.V."/>
        </authorList>
    </citation>
    <scope>NUCLEOTIDE SEQUENCE [LARGE SCALE GENOMIC DNA]</scope>
    <source>
        <strain evidence="3">C19</strain>
    </source>
</reference>
<proteinExistence type="predicted"/>
<feature type="region of interest" description="Disordered" evidence="1">
    <location>
        <begin position="1"/>
        <end position="22"/>
    </location>
</feature>
<dbReference type="Proteomes" id="UP000006512">
    <property type="component" value="Unassembled WGS sequence"/>
</dbReference>
<accession>F4QP04</accession>
<sequence length="70" mass="8059">MEESGEGRVAGEAPRSSDPALDDALKTSVMLYVREEGRHARELARLLRAMDEPIIRKYMSEQLFEHSRRN</sequence>